<comment type="caution">
    <text evidence="1">The sequence shown here is derived from an EMBL/GenBank/DDBJ whole genome shotgun (WGS) entry which is preliminary data.</text>
</comment>
<dbReference type="EMBL" id="JACHVY010000001">
    <property type="protein sequence ID" value="MBB2900984.1"/>
    <property type="molecule type" value="Genomic_DNA"/>
</dbReference>
<evidence type="ECO:0000313" key="2">
    <source>
        <dbReference type="Proteomes" id="UP000533269"/>
    </source>
</evidence>
<sequence>MQTFLPYPDFARSAAVLDGPRLGKQRVETLQVLRALELPDYGWVNHPAVRMWRGCTPALVAYGLAVVDAWTRTGRADSTRRLIAEFAPEVVGRAQAELADLMPPWLGDEAVHRSHRSALLRKDPATYRPLFGDAEPDDLDYVWPDPPSLEPPVRSAGRLVWVVRPAGPATAGEFLADGVVGLGVDSGIDVDVRGAAEGTSLRELLKEVSPGKRPGKALRVLDTFVHELAPGTEVALPIEGEQALLLGEVVGEYEFDARKGVSARHRRRVRWGGRAARADVRPPALLQDPRPLFCVDIAV</sequence>
<dbReference type="Pfam" id="PF03013">
    <property type="entry name" value="Pyr_excise"/>
    <property type="match status" value="1"/>
</dbReference>
<dbReference type="Proteomes" id="UP000533269">
    <property type="component" value="Unassembled WGS sequence"/>
</dbReference>
<protein>
    <submittedName>
        <fullName evidence="1">Uncharacterized protein</fullName>
    </submittedName>
</protein>
<name>A0A7W4TL95_KINRA</name>
<evidence type="ECO:0000313" key="1">
    <source>
        <dbReference type="EMBL" id="MBB2900984.1"/>
    </source>
</evidence>
<organism evidence="1 2">
    <name type="scientific">Kineococcus radiotolerans</name>
    <dbReference type="NCBI Taxonomy" id="131568"/>
    <lineage>
        <taxon>Bacteria</taxon>
        <taxon>Bacillati</taxon>
        <taxon>Actinomycetota</taxon>
        <taxon>Actinomycetes</taxon>
        <taxon>Kineosporiales</taxon>
        <taxon>Kineosporiaceae</taxon>
        <taxon>Kineococcus</taxon>
    </lineage>
</organism>
<proteinExistence type="predicted"/>
<reference evidence="1 2" key="1">
    <citation type="submission" date="2020-08" db="EMBL/GenBank/DDBJ databases">
        <title>The Agave Microbiome: Exploring the role of microbial communities in plant adaptations to desert environments.</title>
        <authorList>
            <person name="Partida-Martinez L.P."/>
        </authorList>
    </citation>
    <scope>NUCLEOTIDE SEQUENCE [LARGE SCALE GENOMIC DNA]</scope>
    <source>
        <strain evidence="1 2">AS2.23</strain>
    </source>
</reference>
<reference evidence="1 2" key="2">
    <citation type="submission" date="2020-08" db="EMBL/GenBank/DDBJ databases">
        <authorList>
            <person name="Partida-Martinez L."/>
            <person name="Huntemann M."/>
            <person name="Clum A."/>
            <person name="Wang J."/>
            <person name="Palaniappan K."/>
            <person name="Ritter S."/>
            <person name="Chen I.-M."/>
            <person name="Stamatis D."/>
            <person name="Reddy T."/>
            <person name="O'Malley R."/>
            <person name="Daum C."/>
            <person name="Shapiro N."/>
            <person name="Ivanova N."/>
            <person name="Kyrpides N."/>
            <person name="Woyke T."/>
        </authorList>
    </citation>
    <scope>NUCLEOTIDE SEQUENCE [LARGE SCALE GENOMIC DNA]</scope>
    <source>
        <strain evidence="1 2">AS2.23</strain>
    </source>
</reference>
<dbReference type="InterPro" id="IPR004260">
    <property type="entry name" value="Pyr-dimer_DNA_glycosylase"/>
</dbReference>
<dbReference type="RefSeq" id="WP_183391010.1">
    <property type="nucleotide sequence ID" value="NZ_JACHVY010000001.1"/>
</dbReference>
<gene>
    <name evidence="1" type="ORF">FHR75_001772</name>
</gene>
<accession>A0A7W4TL95</accession>
<dbReference type="NCBIfam" id="NF038085">
    <property type="entry name" value="MSMEG_6728_fam"/>
    <property type="match status" value="1"/>
</dbReference>
<dbReference type="AlphaFoldDB" id="A0A7W4TL95"/>